<accession>A0A1M6WES2</accession>
<dbReference type="EMBL" id="FRAB01000045">
    <property type="protein sequence ID" value="SHK92114.1"/>
    <property type="molecule type" value="Genomic_DNA"/>
</dbReference>
<evidence type="ECO:0000313" key="2">
    <source>
        <dbReference type="EMBL" id="SHK92114.1"/>
    </source>
</evidence>
<keyword evidence="1" id="KW-0812">Transmembrane</keyword>
<organism evidence="2 3">
    <name type="scientific">Paraburkholderia terricola</name>
    <dbReference type="NCBI Taxonomy" id="169427"/>
    <lineage>
        <taxon>Bacteria</taxon>
        <taxon>Pseudomonadati</taxon>
        <taxon>Pseudomonadota</taxon>
        <taxon>Betaproteobacteria</taxon>
        <taxon>Burkholderiales</taxon>
        <taxon>Burkholderiaceae</taxon>
        <taxon>Paraburkholderia</taxon>
    </lineage>
</organism>
<evidence type="ECO:0000256" key="1">
    <source>
        <dbReference type="SAM" id="Phobius"/>
    </source>
</evidence>
<reference evidence="2 3" key="1">
    <citation type="submission" date="2016-11" db="EMBL/GenBank/DDBJ databases">
        <authorList>
            <person name="Jaros S."/>
            <person name="Januszkiewicz K."/>
            <person name="Wedrychowicz H."/>
        </authorList>
    </citation>
    <scope>NUCLEOTIDE SEQUENCE [LARGE SCALE GENOMIC DNA]</scope>
    <source>
        <strain evidence="2 3">LMG 20594</strain>
    </source>
</reference>
<dbReference type="AlphaFoldDB" id="A0A1M6WES2"/>
<dbReference type="STRING" id="169427.SAMN05192548_104536"/>
<sequence>MRERRTRGARPPDPLARLFLEVSGELPDDASLLRMRRVSAALNLRDNDALWSVLAALEYYVRLYEAMPERIRQAGTGGVDAAHAEAQAATQALMVQHRDALARCKETITLAEKMTAEHEVRYRAALAALNDEALATLTQRAANRIGRAAGNRLVAATAVAAREQRQRLDAALVSFERVAVRRFARACYGLVAGGLVVMLLAALAGGVAGWWAGDHWVRADGLLSARTGYVAPGSPSVKPQ</sequence>
<proteinExistence type="predicted"/>
<feature type="transmembrane region" description="Helical" evidence="1">
    <location>
        <begin position="187"/>
        <end position="212"/>
    </location>
</feature>
<protein>
    <submittedName>
        <fullName evidence="2">Uncharacterized protein</fullName>
    </submittedName>
</protein>
<dbReference type="RefSeq" id="WP_073431890.1">
    <property type="nucleotide sequence ID" value="NZ_CADFGY010000033.1"/>
</dbReference>
<keyword evidence="1" id="KW-1133">Transmembrane helix</keyword>
<dbReference type="OrthoDB" id="7223883at2"/>
<gene>
    <name evidence="2" type="ORF">SAMN05192548_104536</name>
</gene>
<evidence type="ECO:0000313" key="3">
    <source>
        <dbReference type="Proteomes" id="UP000184395"/>
    </source>
</evidence>
<dbReference type="Proteomes" id="UP000184395">
    <property type="component" value="Unassembled WGS sequence"/>
</dbReference>
<keyword evidence="1" id="KW-0472">Membrane</keyword>
<name>A0A1M6WES2_9BURK</name>